<dbReference type="SMART" id="SM00028">
    <property type="entry name" value="TPR"/>
    <property type="match status" value="7"/>
</dbReference>
<name>A0A6V8MYY3_9BACT</name>
<reference evidence="11" key="3">
    <citation type="submission" date="2022-04" db="EMBL/GenBank/DDBJ databases">
        <authorList>
            <person name="Liu G."/>
        </authorList>
    </citation>
    <scope>NUCLEOTIDE SEQUENCE</scope>
    <source>
        <strain evidence="11">RG22</strain>
    </source>
</reference>
<keyword evidence="6" id="KW-0677">Repeat</keyword>
<dbReference type="UniPathway" id="UPA00378"/>
<dbReference type="Pfam" id="PF00515">
    <property type="entry name" value="TPR_1"/>
    <property type="match status" value="1"/>
</dbReference>
<keyword evidence="5" id="KW-0808">Transferase</keyword>
<dbReference type="Gene3D" id="3.40.50.2000">
    <property type="entry name" value="Glycogen Phosphorylase B"/>
    <property type="match status" value="1"/>
</dbReference>
<dbReference type="PROSITE" id="PS50005">
    <property type="entry name" value="TPR"/>
    <property type="match status" value="5"/>
</dbReference>
<feature type="repeat" description="TPR" evidence="8">
    <location>
        <begin position="75"/>
        <end position="108"/>
    </location>
</feature>
<feature type="repeat" description="TPR" evidence="8">
    <location>
        <begin position="7"/>
        <end position="40"/>
    </location>
</feature>
<dbReference type="PROSITE" id="PS50804">
    <property type="entry name" value="SCAN_BOX"/>
    <property type="match status" value="1"/>
</dbReference>
<evidence type="ECO:0000256" key="2">
    <source>
        <dbReference type="ARBA" id="ARBA00005386"/>
    </source>
</evidence>
<evidence type="ECO:0000256" key="4">
    <source>
        <dbReference type="ARBA" id="ARBA00022676"/>
    </source>
</evidence>
<evidence type="ECO:0000256" key="6">
    <source>
        <dbReference type="ARBA" id="ARBA00022737"/>
    </source>
</evidence>
<feature type="repeat" description="TPR" evidence="8">
    <location>
        <begin position="109"/>
        <end position="142"/>
    </location>
</feature>
<dbReference type="RefSeq" id="WP_183349325.1">
    <property type="nucleotide sequence ID" value="NZ_BLXY01000008.1"/>
</dbReference>
<reference evidence="10" key="2">
    <citation type="journal article" date="2021" name="Int. J. Syst. Evol. Microbiol.">
        <title>Geomonas silvestris sp. nov., Geomonas paludis sp. nov. and Geomonas limicola sp. nov., isolated from terrestrial environments, and emended description of the genus Geomonas.</title>
        <authorList>
            <person name="Itoh H."/>
            <person name="Xu Z."/>
            <person name="Masuda Y."/>
            <person name="Ushijima N."/>
            <person name="Hayakawa C."/>
            <person name="Shiratori Y."/>
            <person name="Senoo K."/>
        </authorList>
    </citation>
    <scope>NUCLEOTIDE SEQUENCE</scope>
    <source>
        <strain evidence="10">Red736</strain>
    </source>
</reference>
<evidence type="ECO:0000313" key="13">
    <source>
        <dbReference type="Proteomes" id="UP000831485"/>
    </source>
</evidence>
<dbReference type="Proteomes" id="UP000568888">
    <property type="component" value="Unassembled WGS sequence"/>
</dbReference>
<evidence type="ECO:0000313" key="11">
    <source>
        <dbReference type="EMBL" id="UPU36482.1"/>
    </source>
</evidence>
<feature type="repeat" description="TPR" evidence="8">
    <location>
        <begin position="143"/>
        <end position="176"/>
    </location>
</feature>
<dbReference type="Proteomes" id="UP000831485">
    <property type="component" value="Chromosome"/>
</dbReference>
<dbReference type="Gene3D" id="3.40.50.11350">
    <property type="match status" value="1"/>
</dbReference>
<keyword evidence="4" id="KW-0328">Glycosyltransferase</keyword>
<dbReference type="EMBL" id="CP096574">
    <property type="protein sequence ID" value="UPU36482.1"/>
    <property type="molecule type" value="Genomic_DNA"/>
</dbReference>
<dbReference type="PANTHER" id="PTHR44835:SF1">
    <property type="entry name" value="PROTEIN O-GLCNAC TRANSFERASE"/>
    <property type="match status" value="1"/>
</dbReference>
<dbReference type="InterPro" id="IPR019734">
    <property type="entry name" value="TPR_rpt"/>
</dbReference>
<evidence type="ECO:0000256" key="7">
    <source>
        <dbReference type="ARBA" id="ARBA00022803"/>
    </source>
</evidence>
<proteinExistence type="inferred from homology"/>
<feature type="domain" description="SCAN box" evidence="9">
    <location>
        <begin position="287"/>
        <end position="330"/>
    </location>
</feature>
<keyword evidence="7 8" id="KW-0802">TPR repeat</keyword>
<dbReference type="EC" id="2.4.1.255" evidence="3"/>
<dbReference type="Pfam" id="PF13844">
    <property type="entry name" value="Glyco_transf_41"/>
    <property type="match status" value="2"/>
</dbReference>
<dbReference type="AlphaFoldDB" id="A0A6V8MYY3"/>
<comment type="similarity">
    <text evidence="2">Belongs to the glycosyltransferase 41 family. O-GlcNAc transferase subfamily.</text>
</comment>
<evidence type="ECO:0000259" key="9">
    <source>
        <dbReference type="PROSITE" id="PS50804"/>
    </source>
</evidence>
<dbReference type="SUPFAM" id="SSF48452">
    <property type="entry name" value="TPR-like"/>
    <property type="match status" value="1"/>
</dbReference>
<dbReference type="Gene3D" id="3.40.50.11380">
    <property type="match status" value="1"/>
</dbReference>
<evidence type="ECO:0000256" key="8">
    <source>
        <dbReference type="PROSITE-ProRule" id="PRU00339"/>
    </source>
</evidence>
<dbReference type="EMBL" id="BLXY01000008">
    <property type="protein sequence ID" value="GFO65341.1"/>
    <property type="molecule type" value="Genomic_DNA"/>
</dbReference>
<comment type="pathway">
    <text evidence="1">Protein modification; protein glycosylation.</text>
</comment>
<keyword evidence="13" id="KW-1185">Reference proteome</keyword>
<evidence type="ECO:0000256" key="5">
    <source>
        <dbReference type="ARBA" id="ARBA00022679"/>
    </source>
</evidence>
<dbReference type="GO" id="GO:0097363">
    <property type="term" value="F:protein O-acetylglucosaminyltransferase activity"/>
    <property type="evidence" value="ECO:0007669"/>
    <property type="project" value="UniProtKB-EC"/>
</dbReference>
<dbReference type="Gene3D" id="1.25.40.10">
    <property type="entry name" value="Tetratricopeptide repeat domain"/>
    <property type="match status" value="2"/>
</dbReference>
<dbReference type="SUPFAM" id="SSF53756">
    <property type="entry name" value="UDP-Glycosyltransferase/glycogen phosphorylase"/>
    <property type="match status" value="1"/>
</dbReference>
<gene>
    <name evidence="10" type="ORF">GMPD_32600</name>
    <name evidence="11" type="ORF">M1B72_01915</name>
</gene>
<dbReference type="PANTHER" id="PTHR44835">
    <property type="entry name" value="UDP-N-ACETYLGLUCOSAMINE--PEPTIDE N-ACETYLGLUCOSAMINYLTRANSFERASE SPINDLY-RELATED"/>
    <property type="match status" value="1"/>
</dbReference>
<dbReference type="Pfam" id="PF13432">
    <property type="entry name" value="TPR_16"/>
    <property type="match status" value="1"/>
</dbReference>
<dbReference type="InterPro" id="IPR051939">
    <property type="entry name" value="Glycosyltr_41/O-GlcNAc_trsf"/>
</dbReference>
<evidence type="ECO:0000256" key="1">
    <source>
        <dbReference type="ARBA" id="ARBA00004922"/>
    </source>
</evidence>
<dbReference type="Gene3D" id="3.40.50.11340">
    <property type="match status" value="1"/>
</dbReference>
<evidence type="ECO:0000256" key="3">
    <source>
        <dbReference type="ARBA" id="ARBA00011970"/>
    </source>
</evidence>
<evidence type="ECO:0000313" key="10">
    <source>
        <dbReference type="EMBL" id="GFO65341.1"/>
    </source>
</evidence>
<accession>A0A6V8MYY3</accession>
<dbReference type="InterPro" id="IPR029489">
    <property type="entry name" value="OGT/SEC/SPY_C"/>
</dbReference>
<sequence length="1115" mass="122386">MTESQSLKELFAAANALFASGDLSGAAERYRRVLQLDPYFAQASFNLGCTMERLCGPGEALPHFERAAQLVPQWSEAHGNLGFALARVGRMEEAAGELAEACRLAPDHAGYRNNLGLALSELGRGEEAQASFKEAIRLDPRYPEPHSNLAILYERFGNGAAAIDSLRQALRLRPDYPEAHHNLGNALKSQGRHEEAIAHYREALRLRPDYLEAQSSLLFALLYGTEVAEETIFAEHAAFGASQRRAVKPHDNVADPERVITIGYVSADFREHAVARFIAPVLAHHDRSRFRVLCYSNVAVPDAKSSQLAGLCDRFVNIAGLPDEQAEELLREDGIDILVDLSGHSAGNRLPLFARKPAPLQVTWIGYPFSTGLDSIDYRITDAICDPPGETERYHSEELIRLPGAFSCFAPPEDAPAVAPLPCLATGEITFGSFNNPAKITRETLALWADVLRAVPNSRLLLKGYSLACPKGRQRFLDAFAAAGIDTGRLELVGNTPSYRDHLALYGKVDIALDTFPYHGTTTTCEALWMGVPVVTLAGSTHRSRVGATLLHSVGLDGLVAEDARSLPQIAHALALDRHRLQGLRETLRATMAASALTDGAGFTRGLEQELLAAWGRWCRILPLPAGEGRGEGPPAADPKQEGRELLREGRLDAALQRFLVPLRSGDKSTLAGIQDTLNAQTAADQARALALEEGNEDASCPGRIADETLAECAELLCSAGIVTPADLICRYLADRGYDSARVSRTLGSVALAIGQPGAAVAALSRALEQGDASRATRILLVKAQQAAELPPPRGQGERLLLIKAWGYGFWSDVNHVLGQLLVAEITGRTPVVHWGPNSLFSDDPLENAFTSFFEPVSQVTITDLISRRRSFYPPKWQRDNVRHENLAKFDGPWSRCSALWTLERKEEVVVSDFHYAVNDLAPWIPAGHPLHGLSTGELYRYLFDRYLKVQPRILERVEAFHRQHFAGAPVIGLHVRGGDKVGEDPGLARLNALYLPELERLLRDTPQARIFLSTDDDRILARYRERFGDRLVYTVSTRTANVQGVHYQKQASRRALGDEVLIDTLLAARCDHFLGNGLSNVSLAVAQMRPWAPGTCRLFGARLDYLRQLTLYRS</sequence>
<dbReference type="PROSITE" id="PS50293">
    <property type="entry name" value="TPR_REGION"/>
    <property type="match status" value="1"/>
</dbReference>
<reference evidence="12" key="1">
    <citation type="submission" date="2020-06" db="EMBL/GenBank/DDBJ databases">
        <title>Draft genomic sequecing of Geomonas sp. Red736.</title>
        <authorList>
            <person name="Itoh H."/>
            <person name="Xu Z.X."/>
            <person name="Ushijima N."/>
            <person name="Masuda Y."/>
            <person name="Shiratori Y."/>
            <person name="Senoo K."/>
        </authorList>
    </citation>
    <scope>NUCLEOTIDE SEQUENCE [LARGE SCALE GENOMIC DNA]</scope>
    <source>
        <strain evidence="12">Red736</strain>
    </source>
</reference>
<evidence type="ECO:0000313" key="12">
    <source>
        <dbReference type="Proteomes" id="UP000568888"/>
    </source>
</evidence>
<feature type="repeat" description="TPR" evidence="8">
    <location>
        <begin position="177"/>
        <end position="210"/>
    </location>
</feature>
<dbReference type="InterPro" id="IPR003309">
    <property type="entry name" value="SCAN_dom"/>
</dbReference>
<organism evidence="10 12">
    <name type="scientific">Geomonas paludis</name>
    <dbReference type="NCBI Taxonomy" id="2740185"/>
    <lineage>
        <taxon>Bacteria</taxon>
        <taxon>Pseudomonadati</taxon>
        <taxon>Thermodesulfobacteriota</taxon>
        <taxon>Desulfuromonadia</taxon>
        <taxon>Geobacterales</taxon>
        <taxon>Geobacteraceae</taxon>
        <taxon>Geomonas</taxon>
    </lineage>
</organism>
<dbReference type="Pfam" id="PF13414">
    <property type="entry name" value="TPR_11"/>
    <property type="match status" value="2"/>
</dbReference>
<dbReference type="InterPro" id="IPR011990">
    <property type="entry name" value="TPR-like_helical_dom_sf"/>
</dbReference>
<protein>
    <recommendedName>
        <fullName evidence="3">protein O-GlcNAc transferase</fullName>
        <ecNumber evidence="3">2.4.1.255</ecNumber>
    </recommendedName>
</protein>